<accession>A0ABR0FYD7</accession>
<feature type="compositionally biased region" description="Basic and acidic residues" evidence="1">
    <location>
        <begin position="66"/>
        <end position="77"/>
    </location>
</feature>
<gene>
    <name evidence="2" type="ORF">QC761_0008300</name>
</gene>
<comment type="caution">
    <text evidence="2">The sequence shown here is derived from an EMBL/GenBank/DDBJ whole genome shotgun (WGS) entry which is preliminary data.</text>
</comment>
<keyword evidence="3" id="KW-1185">Reference proteome</keyword>
<dbReference type="Proteomes" id="UP001322138">
    <property type="component" value="Unassembled WGS sequence"/>
</dbReference>
<sequence length="77" mass="8361">MLLPILPAVSCSGGREKVDPSLDICMRRWTGPDLGIPCTHFGAVLGQETLNPQTRDKRPPSPVRVSAREPTHSGRTV</sequence>
<dbReference type="GeneID" id="87890946"/>
<dbReference type="EMBL" id="JAFFGZ010000001">
    <property type="protein sequence ID" value="KAK4648157.1"/>
    <property type="molecule type" value="Genomic_DNA"/>
</dbReference>
<organism evidence="2 3">
    <name type="scientific">Podospora bellae-mahoneyi</name>
    <dbReference type="NCBI Taxonomy" id="2093777"/>
    <lineage>
        <taxon>Eukaryota</taxon>
        <taxon>Fungi</taxon>
        <taxon>Dikarya</taxon>
        <taxon>Ascomycota</taxon>
        <taxon>Pezizomycotina</taxon>
        <taxon>Sordariomycetes</taxon>
        <taxon>Sordariomycetidae</taxon>
        <taxon>Sordariales</taxon>
        <taxon>Podosporaceae</taxon>
        <taxon>Podospora</taxon>
    </lineage>
</organism>
<proteinExistence type="predicted"/>
<evidence type="ECO:0000256" key="1">
    <source>
        <dbReference type="SAM" id="MobiDB-lite"/>
    </source>
</evidence>
<dbReference type="RefSeq" id="XP_062737133.1">
    <property type="nucleotide sequence ID" value="XM_062871879.1"/>
</dbReference>
<name>A0ABR0FYD7_9PEZI</name>
<evidence type="ECO:0000313" key="3">
    <source>
        <dbReference type="Proteomes" id="UP001322138"/>
    </source>
</evidence>
<evidence type="ECO:0000313" key="2">
    <source>
        <dbReference type="EMBL" id="KAK4648157.1"/>
    </source>
</evidence>
<protein>
    <submittedName>
        <fullName evidence="2">Uncharacterized protein</fullName>
    </submittedName>
</protein>
<feature type="region of interest" description="Disordered" evidence="1">
    <location>
        <begin position="49"/>
        <end position="77"/>
    </location>
</feature>
<reference evidence="2 3" key="1">
    <citation type="journal article" date="2023" name="bioRxiv">
        <title>High-quality genome assemblies of four members of thePodospora anserinaspecies complex.</title>
        <authorList>
            <person name="Ament-Velasquez S.L."/>
            <person name="Vogan A.A."/>
            <person name="Wallerman O."/>
            <person name="Hartmann F."/>
            <person name="Gautier V."/>
            <person name="Silar P."/>
            <person name="Giraud T."/>
            <person name="Johannesson H."/>
        </authorList>
    </citation>
    <scope>NUCLEOTIDE SEQUENCE [LARGE SCALE GENOMIC DNA]</scope>
    <source>
        <strain evidence="2 3">CBS 112042</strain>
    </source>
</reference>